<sequence>MVISEKTQVFCEKMRYLRAYKGEQRKGEKKY</sequence>
<proteinExistence type="predicted"/>
<organism evidence="1">
    <name type="scientific">Siphoviridae sp. ctOiG6</name>
    <dbReference type="NCBI Taxonomy" id="2826313"/>
    <lineage>
        <taxon>Viruses</taxon>
        <taxon>Duplodnaviria</taxon>
        <taxon>Heunggongvirae</taxon>
        <taxon>Uroviricota</taxon>
        <taxon>Caudoviricetes</taxon>
    </lineage>
</organism>
<evidence type="ECO:0000313" key="1">
    <source>
        <dbReference type="EMBL" id="DAD88287.1"/>
    </source>
</evidence>
<protein>
    <submittedName>
        <fullName evidence="1">Uncharacterized protein</fullName>
    </submittedName>
</protein>
<reference evidence="1" key="1">
    <citation type="journal article" date="2021" name="Proc. Natl. Acad. Sci. U.S.A.">
        <title>A Catalog of Tens of Thousands of Viruses from Human Metagenomes Reveals Hidden Associations with Chronic Diseases.</title>
        <authorList>
            <person name="Tisza M.J."/>
            <person name="Buck C.B."/>
        </authorList>
    </citation>
    <scope>NUCLEOTIDE SEQUENCE</scope>
    <source>
        <strain evidence="1">CtOiG6</strain>
    </source>
</reference>
<accession>A0A8S5N1Q1</accession>
<dbReference type="EMBL" id="BK015038">
    <property type="protein sequence ID" value="DAD88287.1"/>
    <property type="molecule type" value="Genomic_DNA"/>
</dbReference>
<name>A0A8S5N1Q1_9CAUD</name>